<protein>
    <submittedName>
        <fullName evidence="1">Uncharacterized protein</fullName>
    </submittedName>
</protein>
<gene>
    <name evidence="1" type="ORF">PORY_000790</name>
</gene>
<evidence type="ECO:0000313" key="1">
    <source>
        <dbReference type="EMBL" id="KAG4305880.1"/>
    </source>
</evidence>
<accession>A0ACB7CET1</accession>
<dbReference type="Proteomes" id="UP000768646">
    <property type="component" value="Unassembled WGS sequence"/>
</dbReference>
<sequence length="427" mass="50836">MLEEQINHNLSNLCSSGDFCAISGVSEWRYLQIEAVGHPFLVYAQKKLGRYTWNEEATVKKEEQKKIVEEDEEDKEMLFYDPKEYKRQDHYAILGLSKLRYRATEEDIKLAYRQKVLKHHPDKKVAQGNIHDDSFFKCIQKAMEILSDPVKRRQYDSVDEKANIYPPSKKETTDFYGQWGEVFKSEARFTNRYPVPSLGDKDSSKEDVEEFYNFWYNFDSWRSFEYLDKDTPDDSCNRNNKRYQEHKNKAERAKHKTEDTARLRRLIDTCLSLDPRIKKFRQEEKMARAAKKNEHKINAQEEVKKAEEEEKQRKKEEEMAEEQRKEEKKAKEIQKKAIKKNKKIIKQSLKIANYFYAGENPPPDVVDKVLTDTELIIQKMPSDLTTFTKELENETRIENIEHIFKTYIKKLLERKIIQISDLKILSV</sequence>
<keyword evidence="2" id="KW-1185">Reference proteome</keyword>
<dbReference type="EMBL" id="JABTEG010000002">
    <property type="protein sequence ID" value="KAG4305880.1"/>
    <property type="molecule type" value="Genomic_DNA"/>
</dbReference>
<proteinExistence type="predicted"/>
<name>A0ACB7CET1_9ASCO</name>
<organism evidence="1 2">
    <name type="scientific">Pneumocystis oryctolagi</name>
    <dbReference type="NCBI Taxonomy" id="42067"/>
    <lineage>
        <taxon>Eukaryota</taxon>
        <taxon>Fungi</taxon>
        <taxon>Dikarya</taxon>
        <taxon>Ascomycota</taxon>
        <taxon>Taphrinomycotina</taxon>
        <taxon>Pneumocystomycetes</taxon>
        <taxon>Pneumocystaceae</taxon>
        <taxon>Pneumocystis</taxon>
    </lineage>
</organism>
<reference evidence="1 2" key="1">
    <citation type="journal article" date="2021" name="Commun. Biol.">
        <title>Genomic insights into the host specific adaptation of the Pneumocystis genus.</title>
        <authorList>
            <person name="Cisse O.H."/>
            <person name="Ma L."/>
            <person name="Dekker J.P."/>
            <person name="Khil P.P."/>
            <person name="Youn J.-H."/>
            <person name="Brenchley J.M."/>
            <person name="Blair R."/>
            <person name="Pahar B."/>
            <person name="Chabe M."/>
            <person name="Van Rompay K.K.A."/>
            <person name="Keesler R."/>
            <person name="Sukura A."/>
            <person name="Hirsch V."/>
            <person name="Kutty G."/>
            <person name="Liu Y."/>
            <person name="Peng L."/>
            <person name="Chen J."/>
            <person name="Song J."/>
            <person name="Weissenbacher-Lang C."/>
            <person name="Xu J."/>
            <person name="Upham N.S."/>
            <person name="Stajich J.E."/>
            <person name="Cuomo C.A."/>
            <person name="Cushion M.T."/>
            <person name="Kovacs J.A."/>
        </authorList>
    </citation>
    <scope>NUCLEOTIDE SEQUENCE [LARGE SCALE GENOMIC DNA]</scope>
    <source>
        <strain evidence="1 2">RABM</strain>
    </source>
</reference>
<evidence type="ECO:0000313" key="2">
    <source>
        <dbReference type="Proteomes" id="UP000768646"/>
    </source>
</evidence>
<comment type="caution">
    <text evidence="1">The sequence shown here is derived from an EMBL/GenBank/DDBJ whole genome shotgun (WGS) entry which is preliminary data.</text>
</comment>